<name>A0A1H4VV29_STRMJ</name>
<accession>A0A1H4VV29</accession>
<organism evidence="1 2">
    <name type="scientific">Streptomyces melanosporofaciens</name>
    <dbReference type="NCBI Taxonomy" id="67327"/>
    <lineage>
        <taxon>Bacteria</taxon>
        <taxon>Bacillati</taxon>
        <taxon>Actinomycetota</taxon>
        <taxon>Actinomycetes</taxon>
        <taxon>Kitasatosporales</taxon>
        <taxon>Streptomycetaceae</taxon>
        <taxon>Streptomyces</taxon>
        <taxon>Streptomyces violaceusniger group</taxon>
    </lineage>
</organism>
<dbReference type="Pfam" id="PF00106">
    <property type="entry name" value="adh_short"/>
    <property type="match status" value="1"/>
</dbReference>
<dbReference type="Gene3D" id="3.40.50.720">
    <property type="entry name" value="NAD(P)-binding Rossmann-like Domain"/>
    <property type="match status" value="1"/>
</dbReference>
<dbReference type="Proteomes" id="UP000198609">
    <property type="component" value="Unassembled WGS sequence"/>
</dbReference>
<dbReference type="InterPro" id="IPR002347">
    <property type="entry name" value="SDR_fam"/>
</dbReference>
<evidence type="ECO:0000313" key="1">
    <source>
        <dbReference type="EMBL" id="SEC84825.1"/>
    </source>
</evidence>
<keyword evidence="2" id="KW-1185">Reference proteome</keyword>
<reference evidence="2" key="1">
    <citation type="submission" date="2016-10" db="EMBL/GenBank/DDBJ databases">
        <authorList>
            <person name="Varghese N."/>
            <person name="Submissions S."/>
        </authorList>
    </citation>
    <scope>NUCLEOTIDE SEQUENCE [LARGE SCALE GENOMIC DNA]</scope>
    <source>
        <strain evidence="2">DSM 40318</strain>
    </source>
</reference>
<protein>
    <submittedName>
        <fullName evidence="1">Short chain dehydrogenase</fullName>
    </submittedName>
</protein>
<gene>
    <name evidence="1" type="ORF">SAMN04490356_5778</name>
</gene>
<dbReference type="SUPFAM" id="SSF51735">
    <property type="entry name" value="NAD(P)-binding Rossmann-fold domains"/>
    <property type="match status" value="1"/>
</dbReference>
<evidence type="ECO:0000313" key="2">
    <source>
        <dbReference type="Proteomes" id="UP000198609"/>
    </source>
</evidence>
<dbReference type="InterPro" id="IPR036291">
    <property type="entry name" value="NAD(P)-bd_dom_sf"/>
</dbReference>
<dbReference type="AlphaFoldDB" id="A0A1H4VV29"/>
<dbReference type="EMBL" id="FNST01000002">
    <property type="protein sequence ID" value="SEC84825.1"/>
    <property type="molecule type" value="Genomic_DNA"/>
</dbReference>
<sequence length="53" mass="5788">MTITFITGANKGLGRETARRLIECGHTVLVGSRDRERGVSRVVAPLYTALAWS</sequence>
<proteinExistence type="predicted"/>